<evidence type="ECO:0000313" key="2">
    <source>
        <dbReference type="EMBL" id="MCB7389171.1"/>
    </source>
</evidence>
<dbReference type="RefSeq" id="WP_066730722.1">
    <property type="nucleotide sequence ID" value="NZ_JAJCIQ010000004.1"/>
</dbReference>
<evidence type="ECO:0000313" key="3">
    <source>
        <dbReference type="Proteomes" id="UP001299546"/>
    </source>
</evidence>
<evidence type="ECO:0000259" key="1">
    <source>
        <dbReference type="Pfam" id="PF02559"/>
    </source>
</evidence>
<protein>
    <submittedName>
        <fullName evidence="2">CarD family transcriptional regulator</fullName>
    </submittedName>
</protein>
<name>A0ABS8DLA9_9FIRM</name>
<dbReference type="Pfam" id="PF02559">
    <property type="entry name" value="CarD_TRCF_RID"/>
    <property type="match status" value="1"/>
</dbReference>
<organism evidence="2 3">
    <name type="scientific">Bariatricus massiliensis</name>
    <dbReference type="NCBI Taxonomy" id="1745713"/>
    <lineage>
        <taxon>Bacteria</taxon>
        <taxon>Bacillati</taxon>
        <taxon>Bacillota</taxon>
        <taxon>Clostridia</taxon>
        <taxon>Lachnospirales</taxon>
        <taxon>Lachnospiraceae</taxon>
        <taxon>Bariatricus</taxon>
    </lineage>
</organism>
<dbReference type="Proteomes" id="UP001299546">
    <property type="component" value="Unassembled WGS sequence"/>
</dbReference>
<feature type="domain" description="CarD-like/TRCF RNAP-interacting" evidence="1">
    <location>
        <begin position="2"/>
        <end position="48"/>
    </location>
</feature>
<dbReference type="InterPro" id="IPR042215">
    <property type="entry name" value="CarD-like_C"/>
</dbReference>
<dbReference type="Gene3D" id="1.20.58.1290">
    <property type="entry name" value="CarD-like, C-terminal domain"/>
    <property type="match status" value="1"/>
</dbReference>
<dbReference type="EMBL" id="JAJCIS010000019">
    <property type="protein sequence ID" value="MCB7389171.1"/>
    <property type="molecule type" value="Genomic_DNA"/>
</dbReference>
<dbReference type="Gene3D" id="2.40.10.170">
    <property type="match status" value="1"/>
</dbReference>
<dbReference type="InterPro" id="IPR036101">
    <property type="entry name" value="CarD-like/TRCF_RID_sf"/>
</dbReference>
<comment type="caution">
    <text evidence="2">The sequence shown here is derived from an EMBL/GenBank/DDBJ whole genome shotgun (WGS) entry which is preliminary data.</text>
</comment>
<dbReference type="SUPFAM" id="SSF141259">
    <property type="entry name" value="CarD-like"/>
    <property type="match status" value="1"/>
</dbReference>
<dbReference type="InterPro" id="IPR003711">
    <property type="entry name" value="CarD-like/TRCF_RID"/>
</dbReference>
<reference evidence="2 3" key="1">
    <citation type="submission" date="2021-10" db="EMBL/GenBank/DDBJ databases">
        <title>Collection of gut derived symbiotic bacterial strains cultured from healthy donors.</title>
        <authorList>
            <person name="Lin H."/>
            <person name="Littmann E."/>
            <person name="Kohout C."/>
            <person name="Pamer E.G."/>
        </authorList>
    </citation>
    <scope>NUCLEOTIDE SEQUENCE [LARGE SCALE GENOMIC DNA]</scope>
    <source>
        <strain evidence="2 3">DFI.1.165</strain>
    </source>
</reference>
<gene>
    <name evidence="2" type="ORF">LIZ65_17950</name>
</gene>
<proteinExistence type="predicted"/>
<sequence>MYNVNDIVVYKNGGVCRVEEIGTPAFMNTGEDYYKLRSLVYEGSIVYVKVGPSMRRIISAEQAGGFLKGQYKIKSCYHKDYKVREREFREMVNSCELENWLEMLKGICSERTRRSTEGKHLKESDKRFLSRVEGLVGSEFSAALGISKDEATEQVEKVLMAQDNV</sequence>
<accession>A0ABS8DLA9</accession>
<keyword evidence="3" id="KW-1185">Reference proteome</keyword>